<evidence type="ECO:0000313" key="5">
    <source>
        <dbReference type="Proteomes" id="UP000284177"/>
    </source>
</evidence>
<dbReference type="AlphaFoldDB" id="A0A419SZ89"/>
<keyword evidence="2" id="KW-0378">Hydrolase</keyword>
<evidence type="ECO:0000313" key="4">
    <source>
        <dbReference type="EMBL" id="RKD30511.1"/>
    </source>
</evidence>
<dbReference type="SUPFAM" id="SSF109604">
    <property type="entry name" value="HD-domain/PDEase-like"/>
    <property type="match status" value="1"/>
</dbReference>
<accession>A0A419SZ89</accession>
<gene>
    <name evidence="4" type="ORF">BET03_04015</name>
</gene>
<feature type="domain" description="HD" evidence="3">
    <location>
        <begin position="16"/>
        <end position="178"/>
    </location>
</feature>
<organism evidence="4 5">
    <name type="scientific">Thermohalobacter berrensis</name>
    <dbReference type="NCBI Taxonomy" id="99594"/>
    <lineage>
        <taxon>Bacteria</taxon>
        <taxon>Bacillati</taxon>
        <taxon>Bacillota</taxon>
        <taxon>Tissierellia</taxon>
        <taxon>Tissierellales</taxon>
        <taxon>Thermohalobacteraceae</taxon>
        <taxon>Thermohalobacter</taxon>
    </lineage>
</organism>
<proteinExistence type="predicted"/>
<reference evidence="4 5" key="1">
    <citation type="submission" date="2016-08" db="EMBL/GenBank/DDBJ databases">
        <title>Novel Firmicutes and Novel Genomes.</title>
        <authorList>
            <person name="Poppleton D.I."/>
            <person name="Gribaldo S."/>
        </authorList>
    </citation>
    <scope>NUCLEOTIDE SEQUENCE [LARGE SCALE GENOMIC DNA]</scope>
    <source>
        <strain evidence="4 5">CTT3</strain>
    </source>
</reference>
<keyword evidence="1" id="KW-0479">Metal-binding</keyword>
<sequence length="196" mass="23121">MASKRLKKQLDFIVEIDKLKKIIRQTDLIHTSRRENDAEHSWHLAVMTMILSEYANKEIDVLKVMKMVLIHDLVEIDAGDTFCYDEKGNEDKAEREEKAADRIFNILPEDQAKEIRNLWEEFEEMTTDEARFAAALDRMQPLIHNYMTEGGSWKRHSIRKEQVIKRAKPILEGSEELWDFVKNLIEDSVKKGYLKE</sequence>
<dbReference type="InterPro" id="IPR039356">
    <property type="entry name" value="YfbR/HDDC2"/>
</dbReference>
<dbReference type="EMBL" id="MCIB01000034">
    <property type="protein sequence ID" value="RKD30511.1"/>
    <property type="molecule type" value="Genomic_DNA"/>
</dbReference>
<evidence type="ECO:0000259" key="3">
    <source>
        <dbReference type="Pfam" id="PF13023"/>
    </source>
</evidence>
<evidence type="ECO:0000256" key="2">
    <source>
        <dbReference type="ARBA" id="ARBA00022801"/>
    </source>
</evidence>
<dbReference type="GO" id="GO:0005737">
    <property type="term" value="C:cytoplasm"/>
    <property type="evidence" value="ECO:0007669"/>
    <property type="project" value="TreeGrafter"/>
</dbReference>
<dbReference type="PANTHER" id="PTHR11845:SF13">
    <property type="entry name" value="5'-DEOXYNUCLEOTIDASE HDDC2"/>
    <property type="match status" value="1"/>
</dbReference>
<dbReference type="Pfam" id="PF13023">
    <property type="entry name" value="HD_3"/>
    <property type="match status" value="1"/>
</dbReference>
<dbReference type="Gene3D" id="1.10.3210.10">
    <property type="entry name" value="Hypothetical protein af1432"/>
    <property type="match status" value="1"/>
</dbReference>
<comment type="caution">
    <text evidence="4">The sequence shown here is derived from an EMBL/GenBank/DDBJ whole genome shotgun (WGS) entry which is preliminary data.</text>
</comment>
<dbReference type="GO" id="GO:0046872">
    <property type="term" value="F:metal ion binding"/>
    <property type="evidence" value="ECO:0007669"/>
    <property type="project" value="UniProtKB-KW"/>
</dbReference>
<dbReference type="InterPro" id="IPR006674">
    <property type="entry name" value="HD_domain"/>
</dbReference>
<dbReference type="RefSeq" id="WP_120169928.1">
    <property type="nucleotide sequence ID" value="NZ_MCIB01000034.1"/>
</dbReference>
<keyword evidence="5" id="KW-1185">Reference proteome</keyword>
<protein>
    <recommendedName>
        <fullName evidence="3">HD domain-containing protein</fullName>
    </recommendedName>
</protein>
<name>A0A419SZ89_9FIRM</name>
<dbReference type="Proteomes" id="UP000284177">
    <property type="component" value="Unassembled WGS sequence"/>
</dbReference>
<evidence type="ECO:0000256" key="1">
    <source>
        <dbReference type="ARBA" id="ARBA00022723"/>
    </source>
</evidence>
<dbReference type="GO" id="GO:0002953">
    <property type="term" value="F:5'-deoxynucleotidase activity"/>
    <property type="evidence" value="ECO:0007669"/>
    <property type="project" value="InterPro"/>
</dbReference>
<dbReference type="PANTHER" id="PTHR11845">
    <property type="entry name" value="5'-DEOXYNUCLEOTIDASE HDDC2"/>
    <property type="match status" value="1"/>
</dbReference>
<dbReference type="OrthoDB" id="9796032at2"/>